<feature type="transmembrane region" description="Helical" evidence="2">
    <location>
        <begin position="161"/>
        <end position="181"/>
    </location>
</feature>
<protein>
    <submittedName>
        <fullName evidence="3">Uncharacterized protein</fullName>
    </submittedName>
</protein>
<keyword evidence="2" id="KW-1133">Transmembrane helix</keyword>
<dbReference type="AlphaFoldDB" id="A0AA88NBD3"/>
<dbReference type="EMBL" id="JAUPFM010000004">
    <property type="protein sequence ID" value="KAK2853980.1"/>
    <property type="molecule type" value="Genomic_DNA"/>
</dbReference>
<keyword evidence="2" id="KW-0472">Membrane</keyword>
<sequence>MAFCLRTARLNHRDTADPPRRSCAGRAPPLDVSSISRFLSLHSGHSDFRDCCGSTICYSCILYIAVGQQHRADLIKTPPDQTTPLSVSMEAKGKSGASAPKAASKSEKKEAAPPRKADPAPATPEPEHLPPQDGAAEAEGTAATDEAATCSTDSLEHLKPFLIGGAVIAAGAILLGVLLLARRN</sequence>
<organism evidence="3 4">
    <name type="scientific">Channa striata</name>
    <name type="common">Snakehead murrel</name>
    <name type="synonym">Ophicephalus striatus</name>
    <dbReference type="NCBI Taxonomy" id="64152"/>
    <lineage>
        <taxon>Eukaryota</taxon>
        <taxon>Metazoa</taxon>
        <taxon>Chordata</taxon>
        <taxon>Craniata</taxon>
        <taxon>Vertebrata</taxon>
        <taxon>Euteleostomi</taxon>
        <taxon>Actinopterygii</taxon>
        <taxon>Neopterygii</taxon>
        <taxon>Teleostei</taxon>
        <taxon>Neoteleostei</taxon>
        <taxon>Acanthomorphata</taxon>
        <taxon>Anabantaria</taxon>
        <taxon>Anabantiformes</taxon>
        <taxon>Channoidei</taxon>
        <taxon>Channidae</taxon>
        <taxon>Channa</taxon>
    </lineage>
</organism>
<feature type="region of interest" description="Disordered" evidence="1">
    <location>
        <begin position="75"/>
        <end position="147"/>
    </location>
</feature>
<name>A0AA88NBD3_CHASR</name>
<keyword evidence="2" id="KW-0812">Transmembrane</keyword>
<feature type="compositionally biased region" description="Basic and acidic residues" evidence="1">
    <location>
        <begin position="104"/>
        <end position="118"/>
    </location>
</feature>
<comment type="caution">
    <text evidence="3">The sequence shown here is derived from an EMBL/GenBank/DDBJ whole genome shotgun (WGS) entry which is preliminary data.</text>
</comment>
<accession>A0AA88NBD3</accession>
<evidence type="ECO:0000313" key="3">
    <source>
        <dbReference type="EMBL" id="KAK2853980.1"/>
    </source>
</evidence>
<evidence type="ECO:0000256" key="1">
    <source>
        <dbReference type="SAM" id="MobiDB-lite"/>
    </source>
</evidence>
<reference evidence="3" key="1">
    <citation type="submission" date="2023-07" db="EMBL/GenBank/DDBJ databases">
        <title>Chromosome-level Genome Assembly of Striped Snakehead (Channa striata).</title>
        <authorList>
            <person name="Liu H."/>
        </authorList>
    </citation>
    <scope>NUCLEOTIDE SEQUENCE</scope>
    <source>
        <strain evidence="3">Gz</strain>
        <tissue evidence="3">Muscle</tissue>
    </source>
</reference>
<proteinExistence type="predicted"/>
<dbReference type="Proteomes" id="UP001187415">
    <property type="component" value="Unassembled WGS sequence"/>
</dbReference>
<evidence type="ECO:0000313" key="4">
    <source>
        <dbReference type="Proteomes" id="UP001187415"/>
    </source>
</evidence>
<feature type="compositionally biased region" description="Low complexity" evidence="1">
    <location>
        <begin position="133"/>
        <end position="147"/>
    </location>
</feature>
<evidence type="ECO:0000256" key="2">
    <source>
        <dbReference type="SAM" id="Phobius"/>
    </source>
</evidence>
<feature type="compositionally biased region" description="Low complexity" evidence="1">
    <location>
        <begin position="94"/>
        <end position="103"/>
    </location>
</feature>
<keyword evidence="4" id="KW-1185">Reference proteome</keyword>
<gene>
    <name evidence="3" type="ORF">Q5P01_006641</name>
</gene>